<evidence type="ECO:0000313" key="2">
    <source>
        <dbReference type="EMBL" id="OYN82359.1"/>
    </source>
</evidence>
<feature type="transmembrane region" description="Helical" evidence="1">
    <location>
        <begin position="28"/>
        <end position="44"/>
    </location>
</feature>
<dbReference type="AlphaFoldDB" id="A0A255DSD6"/>
<keyword evidence="1" id="KW-0812">Transmembrane</keyword>
<reference evidence="2 3" key="1">
    <citation type="submission" date="2017-07" db="EMBL/GenBank/DDBJ databases">
        <title>The new phylogeny of genus Mycobacterium.</title>
        <authorList>
            <person name="Tortoli E."/>
            <person name="Trovato A."/>
            <person name="Cirillo D.M."/>
        </authorList>
    </citation>
    <scope>NUCLEOTIDE SEQUENCE [LARGE SCALE GENOMIC DNA]</scope>
    <source>
        <strain evidence="2 3">ATCC 33027</strain>
    </source>
</reference>
<proteinExistence type="predicted"/>
<sequence>MTLLSYTASAALLADGNAAENFGRLIGLLLFPIIGIILLVIGLHDRSKSRRAQPPYQSPVPGYPLYPPYAGRFPPPGYPPAPPPRPTAGRGLIIGGSILIAISLVAVVIRATMAAGDSSAAENVPPPVKIGQCITGEAMASGAIGAHDITECTNAAGVFEVVSTGGRDAACPDGAKADTDFARWTNDDSTVCFIPNLLVDHCYATVQGHSARTDTLRSVLCTEKSAEFKVLQRYEMADYNLCPTGAHQRIWTVPPRTYCTGPPR</sequence>
<evidence type="ECO:0000313" key="3">
    <source>
        <dbReference type="Proteomes" id="UP000216063"/>
    </source>
</evidence>
<keyword evidence="1" id="KW-1133">Transmembrane helix</keyword>
<dbReference type="Proteomes" id="UP000216063">
    <property type="component" value="Unassembled WGS sequence"/>
</dbReference>
<keyword evidence="1" id="KW-0472">Membrane</keyword>
<keyword evidence="3" id="KW-1185">Reference proteome</keyword>
<dbReference type="EMBL" id="NOZR01000002">
    <property type="protein sequence ID" value="OYN82359.1"/>
    <property type="molecule type" value="Genomic_DNA"/>
</dbReference>
<organism evidence="2 3">
    <name type="scientific">Mycolicibacterium sphagni</name>
    <dbReference type="NCBI Taxonomy" id="1786"/>
    <lineage>
        <taxon>Bacteria</taxon>
        <taxon>Bacillati</taxon>
        <taxon>Actinomycetota</taxon>
        <taxon>Actinomycetes</taxon>
        <taxon>Mycobacteriales</taxon>
        <taxon>Mycobacteriaceae</taxon>
        <taxon>Mycolicibacterium</taxon>
    </lineage>
</organism>
<evidence type="ECO:0000256" key="1">
    <source>
        <dbReference type="SAM" id="Phobius"/>
    </source>
</evidence>
<protein>
    <submittedName>
        <fullName evidence="2">Uncharacterized protein</fullName>
    </submittedName>
</protein>
<accession>A0A255DSD6</accession>
<comment type="caution">
    <text evidence="2">The sequence shown here is derived from an EMBL/GenBank/DDBJ whole genome shotgun (WGS) entry which is preliminary data.</text>
</comment>
<dbReference type="OrthoDB" id="4623883at2"/>
<feature type="transmembrane region" description="Helical" evidence="1">
    <location>
        <begin position="92"/>
        <end position="113"/>
    </location>
</feature>
<name>A0A255DSD6_9MYCO</name>
<dbReference type="RefSeq" id="WP_094476504.1">
    <property type="nucleotide sequence ID" value="NZ_JACKSC010000342.1"/>
</dbReference>
<gene>
    <name evidence="2" type="ORF">CG716_03645</name>
</gene>